<name>A0A9P4YW07_9HYPO</name>
<evidence type="ECO:0000313" key="2">
    <source>
        <dbReference type="EMBL" id="KAF4123040.1"/>
    </source>
</evidence>
<gene>
    <name evidence="2" type="ORF">GMORB2_6588</name>
</gene>
<dbReference type="RefSeq" id="XP_035321692.1">
    <property type="nucleotide sequence ID" value="XM_035468558.1"/>
</dbReference>
<dbReference type="EMBL" id="JAANYQ010000007">
    <property type="protein sequence ID" value="KAF4123040.1"/>
    <property type="molecule type" value="Genomic_DNA"/>
</dbReference>
<reference evidence="2" key="1">
    <citation type="submission" date="2020-03" db="EMBL/GenBank/DDBJ databases">
        <title>Site-based positive gene gene selection in Geosmithia morbida across the United States reveals a broad range of putative effectors and factors for local host and environmental adapation.</title>
        <authorList>
            <person name="Onufrak A."/>
            <person name="Murdoch R.W."/>
            <person name="Gazis R."/>
            <person name="Huff M."/>
            <person name="Staton M."/>
            <person name="Klingeman W."/>
            <person name="Hadziabdic D."/>
        </authorList>
    </citation>
    <scope>NUCLEOTIDE SEQUENCE</scope>
    <source>
        <strain evidence="2">1262</strain>
    </source>
</reference>
<dbReference type="Proteomes" id="UP000749293">
    <property type="component" value="Unassembled WGS sequence"/>
</dbReference>
<proteinExistence type="predicted"/>
<accession>A0A9P4YW07</accession>
<dbReference type="AlphaFoldDB" id="A0A9P4YW07"/>
<feature type="chain" id="PRO_5040428759" evidence="1">
    <location>
        <begin position="18"/>
        <end position="51"/>
    </location>
</feature>
<feature type="signal peptide" evidence="1">
    <location>
        <begin position="1"/>
        <end position="17"/>
    </location>
</feature>
<comment type="caution">
    <text evidence="2">The sequence shown here is derived from an EMBL/GenBank/DDBJ whole genome shotgun (WGS) entry which is preliminary data.</text>
</comment>
<evidence type="ECO:0000256" key="1">
    <source>
        <dbReference type="SAM" id="SignalP"/>
    </source>
</evidence>
<evidence type="ECO:0000313" key="3">
    <source>
        <dbReference type="Proteomes" id="UP000749293"/>
    </source>
</evidence>
<protein>
    <submittedName>
        <fullName evidence="2">Uncharacterized protein</fullName>
    </submittedName>
</protein>
<sequence length="51" mass="5158">MSMGLRSFLAAARAALASPAANCTRPLTFVVGNEAAGETNTPSSPRGNGHQ</sequence>
<keyword evidence="3" id="KW-1185">Reference proteome</keyword>
<dbReference type="GeneID" id="55972813"/>
<keyword evidence="1" id="KW-0732">Signal</keyword>
<organism evidence="2 3">
    <name type="scientific">Geosmithia morbida</name>
    <dbReference type="NCBI Taxonomy" id="1094350"/>
    <lineage>
        <taxon>Eukaryota</taxon>
        <taxon>Fungi</taxon>
        <taxon>Dikarya</taxon>
        <taxon>Ascomycota</taxon>
        <taxon>Pezizomycotina</taxon>
        <taxon>Sordariomycetes</taxon>
        <taxon>Hypocreomycetidae</taxon>
        <taxon>Hypocreales</taxon>
        <taxon>Bionectriaceae</taxon>
        <taxon>Geosmithia</taxon>
    </lineage>
</organism>